<dbReference type="InterPro" id="IPR028973">
    <property type="entry name" value="PhnB-like"/>
</dbReference>
<dbReference type="AlphaFoldDB" id="A0A2S6EXJ2"/>
<dbReference type="InterPro" id="IPR009725">
    <property type="entry name" value="3_dmu_93_MTrfase"/>
</dbReference>
<dbReference type="OrthoDB" id="5293819at2"/>
<accession>A0A2S6EXJ2</accession>
<dbReference type="Pfam" id="PF06983">
    <property type="entry name" value="3-dmu-9_3-mt"/>
    <property type="match status" value="1"/>
</dbReference>
<gene>
    <name evidence="1" type="ORF">C3928_12550</name>
</gene>
<dbReference type="InterPro" id="IPR029068">
    <property type="entry name" value="Glyas_Bleomycin-R_OHBP_Dase"/>
</dbReference>
<name>A0A2S6EXJ2_LEGPN</name>
<dbReference type="PIRSF" id="PIRSF021700">
    <property type="entry name" value="3_dmu_93_MTrfase"/>
    <property type="match status" value="1"/>
</dbReference>
<reference evidence="1 2" key="1">
    <citation type="submission" date="2018-02" db="EMBL/GenBank/DDBJ databases">
        <title>Draft genome sequences of four Legionella pneumophila clinical strains isolated in Ontario.</title>
        <authorList>
            <person name="Fortuna A."/>
            <person name="Ramnarine R."/>
            <person name="Li A."/>
            <person name="Frantz C."/>
            <person name="Mallo G."/>
        </authorList>
    </citation>
    <scope>NUCLEOTIDE SEQUENCE [LARGE SCALE GENOMIC DNA]</scope>
    <source>
        <strain evidence="1 2">LG61</strain>
    </source>
</reference>
<dbReference type="CDD" id="cd06588">
    <property type="entry name" value="PhnB_like"/>
    <property type="match status" value="1"/>
</dbReference>
<dbReference type="RefSeq" id="WP_028378459.1">
    <property type="nucleotide sequence ID" value="NZ_CP017601.1"/>
</dbReference>
<dbReference type="PANTHER" id="PTHR33990:SF2">
    <property type="entry name" value="PHNB-LIKE DOMAIN-CONTAINING PROTEIN"/>
    <property type="match status" value="1"/>
</dbReference>
<dbReference type="PANTHER" id="PTHR33990">
    <property type="entry name" value="PROTEIN YJDN-RELATED"/>
    <property type="match status" value="1"/>
</dbReference>
<dbReference type="EMBL" id="PQWY01000016">
    <property type="protein sequence ID" value="PPK29876.1"/>
    <property type="molecule type" value="Genomic_DNA"/>
</dbReference>
<sequence>MQKITPCLWFDDKAEEAVKCYISIFKNGSIEKISYYGKEGFEFHKKPAGSVMTILFNLNGQQYVALNGGPEFQFNESISLMVNCDTQEELDYFWKKLSAGGEEGPCGWLKDKFGLSWQIVPSILAELLSDHQRSEKVMRVLLQMKKLDIAKLKAAAD</sequence>
<proteinExistence type="predicted"/>
<evidence type="ECO:0000313" key="1">
    <source>
        <dbReference type="EMBL" id="PPK29876.1"/>
    </source>
</evidence>
<dbReference type="Gene3D" id="3.10.180.10">
    <property type="entry name" value="2,3-Dihydroxybiphenyl 1,2-Dioxygenase, domain 1"/>
    <property type="match status" value="1"/>
</dbReference>
<dbReference type="SUPFAM" id="SSF54593">
    <property type="entry name" value="Glyoxalase/Bleomycin resistance protein/Dihydroxybiphenyl dioxygenase"/>
    <property type="match status" value="1"/>
</dbReference>
<evidence type="ECO:0000313" key="2">
    <source>
        <dbReference type="Proteomes" id="UP000239239"/>
    </source>
</evidence>
<dbReference type="Proteomes" id="UP000239239">
    <property type="component" value="Unassembled WGS sequence"/>
</dbReference>
<comment type="caution">
    <text evidence="1">The sequence shown here is derived from an EMBL/GenBank/DDBJ whole genome shotgun (WGS) entry which is preliminary data.</text>
</comment>
<organism evidence="1 2">
    <name type="scientific">Legionella pneumophila</name>
    <dbReference type="NCBI Taxonomy" id="446"/>
    <lineage>
        <taxon>Bacteria</taxon>
        <taxon>Pseudomonadati</taxon>
        <taxon>Pseudomonadota</taxon>
        <taxon>Gammaproteobacteria</taxon>
        <taxon>Legionellales</taxon>
        <taxon>Legionellaceae</taxon>
        <taxon>Legionella</taxon>
    </lineage>
</organism>
<protein>
    <submittedName>
        <fullName evidence="1">VOC family protein</fullName>
    </submittedName>
</protein>